<sequence length="167" mass="18544">MKLDFKITVIIVLVGVIGILTGFIVGRKNNEIALPATTTAIDGKLAKEYKEQVLVKTIRENAKDLQQCYFALLDSKPKVTEGSLTVLIKVEEDGKISSAKITKNEFQDPKLEGCVSQKLESYYLAPPPMGINRNISHVLAFKTEETAQKEARAREAKSRPPKLFPVK</sequence>
<name>A0AAX4HKP0_9BACT</name>
<dbReference type="RefSeq" id="WP_321391223.1">
    <property type="nucleotide sequence ID" value="NZ_CP139487.1"/>
</dbReference>
<keyword evidence="1" id="KW-1133">Transmembrane helix</keyword>
<proteinExistence type="predicted"/>
<feature type="transmembrane region" description="Helical" evidence="1">
    <location>
        <begin position="7"/>
        <end position="26"/>
    </location>
</feature>
<evidence type="ECO:0000313" key="2">
    <source>
        <dbReference type="EMBL" id="WPU63801.1"/>
    </source>
</evidence>
<keyword evidence="1" id="KW-0812">Transmembrane</keyword>
<reference evidence="2 3" key="1">
    <citation type="submission" date="2023-11" db="EMBL/GenBank/DDBJ databases">
        <title>Peredibacter starrii A3.12.</title>
        <authorList>
            <person name="Mitchell R.J."/>
        </authorList>
    </citation>
    <scope>NUCLEOTIDE SEQUENCE [LARGE SCALE GENOMIC DNA]</scope>
    <source>
        <strain evidence="2 3">A3.12</strain>
    </source>
</reference>
<evidence type="ECO:0000256" key="1">
    <source>
        <dbReference type="SAM" id="Phobius"/>
    </source>
</evidence>
<protein>
    <submittedName>
        <fullName evidence="2">AgmX/PglI C-terminal domain-containing protein</fullName>
    </submittedName>
</protein>
<dbReference type="KEGG" id="psti:SOO65_13990"/>
<keyword evidence="3" id="KW-1185">Reference proteome</keyword>
<dbReference type="Proteomes" id="UP001324634">
    <property type="component" value="Chromosome"/>
</dbReference>
<evidence type="ECO:0000313" key="3">
    <source>
        <dbReference type="Proteomes" id="UP001324634"/>
    </source>
</evidence>
<gene>
    <name evidence="2" type="ORF">SOO65_13990</name>
</gene>
<dbReference type="NCBIfam" id="NF033768">
    <property type="entry name" value="myxo_SS_tail"/>
    <property type="match status" value="1"/>
</dbReference>
<dbReference type="AlphaFoldDB" id="A0AAX4HKP0"/>
<keyword evidence="1" id="KW-0472">Membrane</keyword>
<organism evidence="2 3">
    <name type="scientific">Peredibacter starrii</name>
    <dbReference type="NCBI Taxonomy" id="28202"/>
    <lineage>
        <taxon>Bacteria</taxon>
        <taxon>Pseudomonadati</taxon>
        <taxon>Bdellovibrionota</taxon>
        <taxon>Bacteriovoracia</taxon>
        <taxon>Bacteriovoracales</taxon>
        <taxon>Bacteriovoracaceae</taxon>
        <taxon>Peredibacter</taxon>
    </lineage>
</organism>
<accession>A0AAX4HKP0</accession>
<dbReference type="EMBL" id="CP139487">
    <property type="protein sequence ID" value="WPU63801.1"/>
    <property type="molecule type" value="Genomic_DNA"/>
</dbReference>
<dbReference type="InterPro" id="IPR049806">
    <property type="entry name" value="MasK-like_C"/>
</dbReference>